<accession>A0A6M5Z3N6</accession>
<name>A0A6M5Z3N6_9BACT</name>
<proteinExistence type="predicted"/>
<dbReference type="RefSeq" id="WP_171475668.1">
    <property type="nucleotide sequence ID" value="NZ_CP053452.2"/>
</dbReference>
<dbReference type="EMBL" id="CP053452">
    <property type="protein sequence ID" value="QJX01040.1"/>
    <property type="molecule type" value="Genomic_DNA"/>
</dbReference>
<organism evidence="1 2">
    <name type="scientific">Frigoriglobus tundricola</name>
    <dbReference type="NCBI Taxonomy" id="2774151"/>
    <lineage>
        <taxon>Bacteria</taxon>
        <taxon>Pseudomonadati</taxon>
        <taxon>Planctomycetota</taxon>
        <taxon>Planctomycetia</taxon>
        <taxon>Gemmatales</taxon>
        <taxon>Gemmataceae</taxon>
        <taxon>Frigoriglobus</taxon>
    </lineage>
</organism>
<gene>
    <name evidence="1" type="ORF">FTUN_8678</name>
</gene>
<reference evidence="2" key="1">
    <citation type="submission" date="2020-05" db="EMBL/GenBank/DDBJ databases">
        <title>Frigoriglobus tundricola gen. nov., sp. nov., a psychrotolerant cellulolytic planctomycete of the family Gemmataceae with two divergent copies of 16S rRNA gene.</title>
        <authorList>
            <person name="Kulichevskaya I.S."/>
            <person name="Ivanova A.A."/>
            <person name="Naumoff D.G."/>
            <person name="Beletsky A.V."/>
            <person name="Rijpstra W.I.C."/>
            <person name="Sinninghe Damste J.S."/>
            <person name="Mardanov A.V."/>
            <person name="Ravin N.V."/>
            <person name="Dedysh S.N."/>
        </authorList>
    </citation>
    <scope>NUCLEOTIDE SEQUENCE [LARGE SCALE GENOMIC DNA]</scope>
    <source>
        <strain evidence="2">PL17</strain>
    </source>
</reference>
<evidence type="ECO:0000313" key="2">
    <source>
        <dbReference type="Proteomes" id="UP000503447"/>
    </source>
</evidence>
<dbReference type="AlphaFoldDB" id="A0A6M5Z3N6"/>
<sequence>MFGIVSYLKARQRRHAVNTSSAASNPGRLRLSDAKLKRLCPSLFLTTGLGGFARCFFGDGLGTRMYVRDMLVHGDSRAAVVLSIDPVLVACYCDDSDAVCVLGFQKTELGDVELCVGDRLLTVLNSMALGRPARAGEVAGDLVQGDRANPHYINFWPLVAEFLTDDRDAIERPKAAITKEEYARCRALGQEHLRRLPGAVRDGRPDQSMRPVLGPLRGKGWFGW</sequence>
<protein>
    <submittedName>
        <fullName evidence="1">Uncharacterized protein</fullName>
    </submittedName>
</protein>
<dbReference type="Proteomes" id="UP000503447">
    <property type="component" value="Chromosome"/>
</dbReference>
<dbReference type="KEGG" id="ftj:FTUN_8678"/>
<keyword evidence="2" id="KW-1185">Reference proteome</keyword>
<evidence type="ECO:0000313" key="1">
    <source>
        <dbReference type="EMBL" id="QJX01040.1"/>
    </source>
</evidence>